<dbReference type="EMBL" id="PKPP01013329">
    <property type="protein sequence ID" value="PWA41084.1"/>
    <property type="molecule type" value="Genomic_DNA"/>
</dbReference>
<dbReference type="Proteomes" id="UP000245207">
    <property type="component" value="Unassembled WGS sequence"/>
</dbReference>
<reference evidence="1 2" key="1">
    <citation type="journal article" date="2018" name="Mol. Plant">
        <title>The genome of Artemisia annua provides insight into the evolution of Asteraceae family and artemisinin biosynthesis.</title>
        <authorList>
            <person name="Shen Q."/>
            <person name="Zhang L."/>
            <person name="Liao Z."/>
            <person name="Wang S."/>
            <person name="Yan T."/>
            <person name="Shi P."/>
            <person name="Liu M."/>
            <person name="Fu X."/>
            <person name="Pan Q."/>
            <person name="Wang Y."/>
            <person name="Lv Z."/>
            <person name="Lu X."/>
            <person name="Zhang F."/>
            <person name="Jiang W."/>
            <person name="Ma Y."/>
            <person name="Chen M."/>
            <person name="Hao X."/>
            <person name="Li L."/>
            <person name="Tang Y."/>
            <person name="Lv G."/>
            <person name="Zhou Y."/>
            <person name="Sun X."/>
            <person name="Brodelius P.E."/>
            <person name="Rose J.K.C."/>
            <person name="Tang K."/>
        </authorList>
    </citation>
    <scope>NUCLEOTIDE SEQUENCE [LARGE SCALE GENOMIC DNA]</scope>
    <source>
        <strain evidence="2">cv. Huhao1</strain>
        <tissue evidence="1">Leaf</tissue>
    </source>
</reference>
<dbReference type="AlphaFoldDB" id="A0A2U1KWI6"/>
<evidence type="ECO:0000313" key="2">
    <source>
        <dbReference type="Proteomes" id="UP000245207"/>
    </source>
</evidence>
<protein>
    <submittedName>
        <fullName evidence="1">Uncharacterized protein</fullName>
    </submittedName>
</protein>
<comment type="caution">
    <text evidence="1">The sequence shown here is derived from an EMBL/GenBank/DDBJ whole genome shotgun (WGS) entry which is preliminary data.</text>
</comment>
<sequence length="97" mass="11559">MTTQVYQEIQEVLGDFNLEISLSHWSIVEYRYQQKFNKSPDYPSLGVTDVTQLHDKMGEKVVLFEKREWGETYVMSALVAKFRRKIRLRPLLKNYSI</sequence>
<accession>A0A2U1KWI6</accession>
<gene>
    <name evidence="1" type="ORF">CTI12_AA556650</name>
</gene>
<organism evidence="1 2">
    <name type="scientific">Artemisia annua</name>
    <name type="common">Sweet wormwood</name>
    <dbReference type="NCBI Taxonomy" id="35608"/>
    <lineage>
        <taxon>Eukaryota</taxon>
        <taxon>Viridiplantae</taxon>
        <taxon>Streptophyta</taxon>
        <taxon>Embryophyta</taxon>
        <taxon>Tracheophyta</taxon>
        <taxon>Spermatophyta</taxon>
        <taxon>Magnoliopsida</taxon>
        <taxon>eudicotyledons</taxon>
        <taxon>Gunneridae</taxon>
        <taxon>Pentapetalae</taxon>
        <taxon>asterids</taxon>
        <taxon>campanulids</taxon>
        <taxon>Asterales</taxon>
        <taxon>Asteraceae</taxon>
        <taxon>Asteroideae</taxon>
        <taxon>Anthemideae</taxon>
        <taxon>Artemisiinae</taxon>
        <taxon>Artemisia</taxon>
    </lineage>
</organism>
<keyword evidence="2" id="KW-1185">Reference proteome</keyword>
<name>A0A2U1KWI6_ARTAN</name>
<evidence type="ECO:0000313" key="1">
    <source>
        <dbReference type="EMBL" id="PWA41084.1"/>
    </source>
</evidence>
<proteinExistence type="predicted"/>